<gene>
    <name evidence="5" type="primary">ken1</name>
</gene>
<dbReference type="InterPro" id="IPR029058">
    <property type="entry name" value="AB_hydrolase_fold"/>
</dbReference>
<dbReference type="AlphaFoldDB" id="C0Z472"/>
<dbReference type="InterPro" id="IPR012223">
    <property type="entry name" value="TEII"/>
</dbReference>
<evidence type="ECO:0000313" key="5">
    <source>
        <dbReference type="EMBL" id="CAQ52621.1"/>
    </source>
</evidence>
<dbReference type="GO" id="GO:0008610">
    <property type="term" value="P:lipid biosynthetic process"/>
    <property type="evidence" value="ECO:0007669"/>
    <property type="project" value="TreeGrafter"/>
</dbReference>
<feature type="domain" description="Thioesterase TesA-like" evidence="4">
    <location>
        <begin position="22"/>
        <end position="244"/>
    </location>
</feature>
<accession>C0Z472</accession>
<organism evidence="5">
    <name type="scientific">Streptomyces violaceoruber</name>
    <dbReference type="NCBI Taxonomy" id="1935"/>
    <lineage>
        <taxon>Bacteria</taxon>
        <taxon>Bacillati</taxon>
        <taxon>Actinomycetota</taxon>
        <taxon>Actinomycetes</taxon>
        <taxon>Kitasatosporales</taxon>
        <taxon>Streptomycetaceae</taxon>
        <taxon>Streptomyces</taxon>
        <taxon>Streptomyces violaceoruber group</taxon>
    </lineage>
</organism>
<dbReference type="SUPFAM" id="SSF53474">
    <property type="entry name" value="alpha/beta-Hydrolases"/>
    <property type="match status" value="1"/>
</dbReference>
<keyword evidence="2" id="KW-0378">Hydrolase</keyword>
<dbReference type="GO" id="GO:0016787">
    <property type="term" value="F:hydrolase activity"/>
    <property type="evidence" value="ECO:0007669"/>
    <property type="project" value="UniProtKB-KW"/>
</dbReference>
<dbReference type="Gene3D" id="3.40.50.1820">
    <property type="entry name" value="alpha/beta hydrolase"/>
    <property type="match status" value="1"/>
</dbReference>
<name>C0Z472_STRVN</name>
<dbReference type="SMART" id="SM00824">
    <property type="entry name" value="PKS_TE"/>
    <property type="match status" value="1"/>
</dbReference>
<comment type="similarity">
    <text evidence="1">Belongs to the thioesterase family.</text>
</comment>
<dbReference type="EMBL" id="AM992894">
    <property type="protein sequence ID" value="CAQ52621.1"/>
    <property type="molecule type" value="Genomic_DNA"/>
</dbReference>
<dbReference type="PANTHER" id="PTHR11487:SF0">
    <property type="entry name" value="S-ACYL FATTY ACID SYNTHASE THIOESTERASE, MEDIUM CHAIN"/>
    <property type="match status" value="1"/>
</dbReference>
<proteinExistence type="inferred from homology"/>
<feature type="region of interest" description="Disordered" evidence="3">
    <location>
        <begin position="246"/>
        <end position="283"/>
    </location>
</feature>
<dbReference type="PANTHER" id="PTHR11487">
    <property type="entry name" value="THIOESTERASE"/>
    <property type="match status" value="1"/>
</dbReference>
<dbReference type="InterPro" id="IPR001031">
    <property type="entry name" value="Thioesterase"/>
</dbReference>
<protein>
    <submittedName>
        <fullName evidence="5">Type II thioesterase</fullName>
    </submittedName>
</protein>
<reference evidence="5" key="1">
    <citation type="submission" date="2008-05" db="EMBL/GenBank/DDBJ databases">
        <title>A type I/type III polyketide synthase hybrid biosynthetic pathway for the structurally unique ansa compound kendomycin.</title>
        <authorList>
            <person name="Wenzel S.C."/>
            <person name="Bode H.B."/>
            <person name="Kochems I."/>
            <person name="Mueller R."/>
        </authorList>
    </citation>
    <scope>NUCLEOTIDE SEQUENCE</scope>
    <source>
        <strain evidence="5">3844-33C</strain>
    </source>
</reference>
<dbReference type="Pfam" id="PF00975">
    <property type="entry name" value="Thioesterase"/>
    <property type="match status" value="1"/>
</dbReference>
<evidence type="ECO:0000256" key="3">
    <source>
        <dbReference type="SAM" id="MobiDB-lite"/>
    </source>
</evidence>
<dbReference type="InterPro" id="IPR020802">
    <property type="entry name" value="TesA-like"/>
</dbReference>
<sequence length="283" mass="30177">MTDADEWIIRFSPEPRAPVRLVCFPHAGGSASFFFPLAGALAPDAEVLAVQYPGRQNRRHEPCVDDVHALADAVAQALGARSDGRPFALFGHSMGSLVAFETARRLQTRGAAPSVLFASGRPAPSCLRADTVHLRDDQGILEEIRAVGGTDARILDDPELLSFALPALRADYRAVETYRAVEGAAVACPVTVLTGDHDPRVSVAEAEGWAVHTTGGFSMRVFPGGHFYLAERAREVAEAIRTTLRGTPGAEPDLTRPSITVQRTPAGNGGEPRSDGFLTRSGN</sequence>
<evidence type="ECO:0000256" key="1">
    <source>
        <dbReference type="ARBA" id="ARBA00007169"/>
    </source>
</evidence>
<evidence type="ECO:0000259" key="4">
    <source>
        <dbReference type="SMART" id="SM00824"/>
    </source>
</evidence>
<evidence type="ECO:0000256" key="2">
    <source>
        <dbReference type="ARBA" id="ARBA00022801"/>
    </source>
</evidence>